<evidence type="ECO:0000256" key="2">
    <source>
        <dbReference type="ARBA" id="ARBA00022679"/>
    </source>
</evidence>
<feature type="active site" description="Proton donor/acceptor" evidence="6">
    <location>
        <position position="420"/>
    </location>
</feature>
<dbReference type="Pfam" id="PF03734">
    <property type="entry name" value="YkuD"/>
    <property type="match status" value="1"/>
</dbReference>
<dbReference type="AlphaFoldDB" id="A0A367G3G7"/>
<evidence type="ECO:0000259" key="7">
    <source>
        <dbReference type="PROSITE" id="PS52029"/>
    </source>
</evidence>
<dbReference type="Gene3D" id="3.10.20.800">
    <property type="match status" value="1"/>
</dbReference>
<dbReference type="SUPFAM" id="SSF143985">
    <property type="entry name" value="L,D-transpeptidase pre-catalytic domain-like"/>
    <property type="match status" value="1"/>
</dbReference>
<comment type="pathway">
    <text evidence="1 6">Cell wall biogenesis; peptidoglycan biosynthesis.</text>
</comment>
<evidence type="ECO:0000256" key="5">
    <source>
        <dbReference type="ARBA" id="ARBA00023316"/>
    </source>
</evidence>
<dbReference type="SUPFAM" id="SSF141523">
    <property type="entry name" value="L,D-transpeptidase catalytic domain-like"/>
    <property type="match status" value="1"/>
</dbReference>
<reference evidence="8 9" key="1">
    <citation type="submission" date="2018-02" db="EMBL/GenBank/DDBJ databases">
        <title>Complete genome sequencing of Faecalibacterium prausnitzii strains isolated from the human gut.</title>
        <authorList>
            <person name="Fitzgerald B.C."/>
            <person name="Shkoporov A.N."/>
            <person name="Ross P.R."/>
            <person name="Hill C."/>
        </authorList>
    </citation>
    <scope>NUCLEOTIDE SEQUENCE [LARGE SCALE GENOMIC DNA]</scope>
    <source>
        <strain evidence="8 9">APC942/31-1</strain>
    </source>
</reference>
<dbReference type="EMBL" id="PSQG01000005">
    <property type="protein sequence ID" value="RCH45205.1"/>
    <property type="molecule type" value="Genomic_DNA"/>
</dbReference>
<name>A0A367G3G7_9FIRM</name>
<feature type="domain" description="L,D-TPase catalytic" evidence="7">
    <location>
        <begin position="346"/>
        <end position="465"/>
    </location>
</feature>
<dbReference type="PANTHER" id="PTHR30582:SF33">
    <property type="entry name" value="EXPORTED PROTEIN"/>
    <property type="match status" value="1"/>
</dbReference>
<dbReference type="CDD" id="cd16913">
    <property type="entry name" value="YkuD_like"/>
    <property type="match status" value="1"/>
</dbReference>
<keyword evidence="2" id="KW-0808">Transferase</keyword>
<dbReference type="InterPro" id="IPR050979">
    <property type="entry name" value="LD-transpeptidase"/>
</dbReference>
<dbReference type="RefSeq" id="WP_114001806.1">
    <property type="nucleotide sequence ID" value="NZ_PSQG01000005.1"/>
</dbReference>
<keyword evidence="4 6" id="KW-0573">Peptidoglycan synthesis</keyword>
<evidence type="ECO:0000256" key="3">
    <source>
        <dbReference type="ARBA" id="ARBA00022960"/>
    </source>
</evidence>
<dbReference type="PANTHER" id="PTHR30582">
    <property type="entry name" value="L,D-TRANSPEPTIDASE"/>
    <property type="match status" value="1"/>
</dbReference>
<comment type="caution">
    <text evidence="8">The sequence shown here is derived from an EMBL/GenBank/DDBJ whole genome shotgun (WGS) entry which is preliminary data.</text>
</comment>
<feature type="active site" description="Nucleophile" evidence="6">
    <location>
        <position position="441"/>
    </location>
</feature>
<keyword evidence="3 6" id="KW-0133">Cell shape</keyword>
<dbReference type="GO" id="GO:0071972">
    <property type="term" value="F:peptidoglycan L,D-transpeptidase activity"/>
    <property type="evidence" value="ECO:0007669"/>
    <property type="project" value="TreeGrafter"/>
</dbReference>
<dbReference type="GO" id="GO:0016740">
    <property type="term" value="F:transferase activity"/>
    <property type="evidence" value="ECO:0007669"/>
    <property type="project" value="UniProtKB-KW"/>
</dbReference>
<organism evidence="8 9">
    <name type="scientific">Blautia obeum</name>
    <dbReference type="NCBI Taxonomy" id="40520"/>
    <lineage>
        <taxon>Bacteria</taxon>
        <taxon>Bacillati</taxon>
        <taxon>Bacillota</taxon>
        <taxon>Clostridia</taxon>
        <taxon>Lachnospirales</taxon>
        <taxon>Lachnospiraceae</taxon>
        <taxon>Blautia</taxon>
    </lineage>
</organism>
<evidence type="ECO:0000313" key="8">
    <source>
        <dbReference type="EMBL" id="RCH45205.1"/>
    </source>
</evidence>
<dbReference type="Gene3D" id="2.40.440.10">
    <property type="entry name" value="L,D-transpeptidase catalytic domain-like"/>
    <property type="match status" value="1"/>
</dbReference>
<dbReference type="InterPro" id="IPR022029">
    <property type="entry name" value="YoaR-like_PG-bd"/>
</dbReference>
<dbReference type="UniPathway" id="UPA00219"/>
<evidence type="ECO:0000256" key="1">
    <source>
        <dbReference type="ARBA" id="ARBA00004752"/>
    </source>
</evidence>
<sequence length="466" mass="52042">MDEEKEKMKTGKKLVIALIMILLILTAGAYGYGVHYFTDHFLPGSQVNGFNCSYKTADETEKLLAKEVQAYVLTVDTRNNGKESITAKEAGLVYKPDGGAKKLIKKQARYKWFLAFNQKKKYTLATDTAYEDQNKLTEAVKNLKCMQKDNMEKPADACIKDNGETYEIQPEKEGTTLDTKKVQKVIRAAVSAGDKTVSLEKKNCYKKPSIYKDDEALKKDCDQMNKLTSCVITYDFSDRSEQLDRNTIKDWLVRDANGDYIVNKDQVAAYVNSLGYKYDTFGCTRTFTTYDGRQKTIKGGDYGWAIDQTAETEWLYNAILAGTTEVRQPAYAYSGLCRDTNDIGNTYVEIDLTNQRMVFYKDGQLLVDTPVVTGCVRKGHSTPTGCFALDAMRSPAVLKGPGYASPVTYWMPFSGGVGIHDASWRSQYGGQIYITNGSHGCVNTPKDKAAIIYNNISVGVPIVVYE</sequence>
<dbReference type="InterPro" id="IPR038054">
    <property type="entry name" value="LD_TPept-like_central_sf"/>
</dbReference>
<evidence type="ECO:0000313" key="9">
    <source>
        <dbReference type="Proteomes" id="UP000253208"/>
    </source>
</evidence>
<gene>
    <name evidence="8" type="ORF">C4886_04670</name>
</gene>
<dbReference type="GO" id="GO:0008360">
    <property type="term" value="P:regulation of cell shape"/>
    <property type="evidence" value="ECO:0007669"/>
    <property type="project" value="UniProtKB-UniRule"/>
</dbReference>
<evidence type="ECO:0000256" key="6">
    <source>
        <dbReference type="PROSITE-ProRule" id="PRU01373"/>
    </source>
</evidence>
<dbReference type="InterPro" id="IPR005490">
    <property type="entry name" value="LD_TPept_cat_dom"/>
</dbReference>
<evidence type="ECO:0000256" key="4">
    <source>
        <dbReference type="ARBA" id="ARBA00022984"/>
    </source>
</evidence>
<keyword evidence="5 6" id="KW-0961">Cell wall biogenesis/degradation</keyword>
<dbReference type="GO" id="GO:0018104">
    <property type="term" value="P:peptidoglycan-protein cross-linking"/>
    <property type="evidence" value="ECO:0007669"/>
    <property type="project" value="TreeGrafter"/>
</dbReference>
<accession>A0A367G3G7</accession>
<dbReference type="PROSITE" id="PS52029">
    <property type="entry name" value="LD_TPASE"/>
    <property type="match status" value="1"/>
</dbReference>
<dbReference type="GO" id="GO:0005576">
    <property type="term" value="C:extracellular region"/>
    <property type="evidence" value="ECO:0007669"/>
    <property type="project" value="TreeGrafter"/>
</dbReference>
<protein>
    <recommendedName>
        <fullName evidence="7">L,D-TPase catalytic domain-containing protein</fullName>
    </recommendedName>
</protein>
<dbReference type="GO" id="GO:0071555">
    <property type="term" value="P:cell wall organization"/>
    <property type="evidence" value="ECO:0007669"/>
    <property type="project" value="UniProtKB-UniRule"/>
</dbReference>
<dbReference type="Proteomes" id="UP000253208">
    <property type="component" value="Unassembled WGS sequence"/>
</dbReference>
<dbReference type="Pfam" id="PF12229">
    <property type="entry name" value="PG_binding_4"/>
    <property type="match status" value="2"/>
</dbReference>
<proteinExistence type="predicted"/>
<dbReference type="InterPro" id="IPR038063">
    <property type="entry name" value="Transpep_catalytic_dom"/>
</dbReference>